<reference evidence="2 3" key="2">
    <citation type="submission" date="2018-11" db="EMBL/GenBank/DDBJ databases">
        <authorList>
            <consortium name="Pathogen Informatics"/>
        </authorList>
    </citation>
    <scope>NUCLEOTIDE SEQUENCE [LARGE SCALE GENOMIC DNA]</scope>
    <source>
        <strain evidence="2 3">Egypt</strain>
    </source>
</reference>
<feature type="chain" id="PRO_5043137922" evidence="1">
    <location>
        <begin position="21"/>
        <end position="122"/>
    </location>
</feature>
<evidence type="ECO:0000313" key="3">
    <source>
        <dbReference type="Proteomes" id="UP000272942"/>
    </source>
</evidence>
<dbReference type="CDD" id="cd11304">
    <property type="entry name" value="Cadherin_repeat"/>
    <property type="match status" value="1"/>
</dbReference>
<accession>A0A183A9R8</accession>
<evidence type="ECO:0000313" key="4">
    <source>
        <dbReference type="WBParaSite" id="ECPE_0000370601-mRNA-1"/>
    </source>
</evidence>
<name>A0A183A9R8_9TREM</name>
<reference evidence="4" key="1">
    <citation type="submission" date="2016-06" db="UniProtKB">
        <authorList>
            <consortium name="WormBaseParasite"/>
        </authorList>
    </citation>
    <scope>IDENTIFICATION</scope>
</reference>
<keyword evidence="3" id="KW-1185">Reference proteome</keyword>
<dbReference type="WBParaSite" id="ECPE_0000370601-mRNA-1">
    <property type="protein sequence ID" value="ECPE_0000370601-mRNA-1"/>
    <property type="gene ID" value="ECPE_0000370601"/>
</dbReference>
<protein>
    <submittedName>
        <fullName evidence="4">Cadherin domain-containing protein</fullName>
    </submittedName>
</protein>
<dbReference type="OrthoDB" id="6079678at2759"/>
<dbReference type="Gene3D" id="2.60.40.60">
    <property type="entry name" value="Cadherins"/>
    <property type="match status" value="1"/>
</dbReference>
<dbReference type="Proteomes" id="UP000272942">
    <property type="component" value="Unassembled WGS sequence"/>
</dbReference>
<gene>
    <name evidence="2" type="ORF">ECPE_LOCUS3703</name>
</gene>
<dbReference type="AlphaFoldDB" id="A0A183A9R8"/>
<evidence type="ECO:0000313" key="2">
    <source>
        <dbReference type="EMBL" id="VDP70281.1"/>
    </source>
</evidence>
<evidence type="ECO:0000256" key="1">
    <source>
        <dbReference type="SAM" id="SignalP"/>
    </source>
</evidence>
<organism evidence="4">
    <name type="scientific">Echinostoma caproni</name>
    <dbReference type="NCBI Taxonomy" id="27848"/>
    <lineage>
        <taxon>Eukaryota</taxon>
        <taxon>Metazoa</taxon>
        <taxon>Spiralia</taxon>
        <taxon>Lophotrochozoa</taxon>
        <taxon>Platyhelminthes</taxon>
        <taxon>Trematoda</taxon>
        <taxon>Digenea</taxon>
        <taxon>Plagiorchiida</taxon>
        <taxon>Echinostomata</taxon>
        <taxon>Echinostomatoidea</taxon>
        <taxon>Echinostomatidae</taxon>
        <taxon>Echinostoma</taxon>
    </lineage>
</organism>
<dbReference type="EMBL" id="UZAN01040612">
    <property type="protein sequence ID" value="VDP70281.1"/>
    <property type="molecule type" value="Genomic_DNA"/>
</dbReference>
<sequence length="122" mass="13444">MFKFVFHLILLSSITRSGQSQYRDQHWRIQERTVEFNLDENSPIGTELGSVAAPVNGPKSISHPAGALTTVSELHYKLGAPSNLFAVNEQTGVLSTRSTIDAELLCLKAREQDVAEEYPGKS</sequence>
<keyword evidence="1" id="KW-0732">Signal</keyword>
<feature type="signal peptide" evidence="1">
    <location>
        <begin position="1"/>
        <end position="20"/>
    </location>
</feature>
<proteinExistence type="predicted"/>